<dbReference type="GO" id="GO:0016740">
    <property type="term" value="F:transferase activity"/>
    <property type="evidence" value="ECO:0007669"/>
    <property type="project" value="UniProtKB-KW"/>
</dbReference>
<evidence type="ECO:0000313" key="1">
    <source>
        <dbReference type="EMBL" id="RJG09593.1"/>
    </source>
</evidence>
<accession>A0A418XB81</accession>
<gene>
    <name evidence="1" type="ORF">D3872_21975</name>
</gene>
<proteinExistence type="predicted"/>
<feature type="non-terminal residue" evidence="1">
    <location>
        <position position="66"/>
    </location>
</feature>
<organism evidence="1 2">
    <name type="scientific">Massilia cavernae</name>
    <dbReference type="NCBI Taxonomy" id="2320864"/>
    <lineage>
        <taxon>Bacteria</taxon>
        <taxon>Pseudomonadati</taxon>
        <taxon>Pseudomonadota</taxon>
        <taxon>Betaproteobacteria</taxon>
        <taxon>Burkholderiales</taxon>
        <taxon>Oxalobacteraceae</taxon>
        <taxon>Telluria group</taxon>
        <taxon>Massilia</taxon>
    </lineage>
</organism>
<name>A0A418XB81_9BURK</name>
<reference evidence="1 2" key="1">
    <citation type="submission" date="2018-09" db="EMBL/GenBank/DDBJ databases">
        <authorList>
            <person name="Zhu H."/>
        </authorList>
    </citation>
    <scope>NUCLEOTIDE SEQUENCE [LARGE SCALE GENOMIC DNA]</scope>
    <source>
        <strain evidence="1 2">K1S02-61</strain>
    </source>
</reference>
<dbReference type="AlphaFoldDB" id="A0A418XB81"/>
<sequence>MKQAPSFAFVTMGSGDFLGSTVRDVALANTLHARGYKVSVYWMMEVNDDMPAPGIVQRVLCHGTRY</sequence>
<evidence type="ECO:0000313" key="2">
    <source>
        <dbReference type="Proteomes" id="UP000284006"/>
    </source>
</evidence>
<keyword evidence="1" id="KW-0808">Transferase</keyword>
<dbReference type="Proteomes" id="UP000284006">
    <property type="component" value="Unassembled WGS sequence"/>
</dbReference>
<protein>
    <submittedName>
        <fullName evidence="1">Glycosyltransferase family 1 protein</fullName>
    </submittedName>
</protein>
<comment type="caution">
    <text evidence="1">The sequence shown here is derived from an EMBL/GenBank/DDBJ whole genome shotgun (WGS) entry which is preliminary data.</text>
</comment>
<keyword evidence="2" id="KW-1185">Reference proteome</keyword>
<dbReference type="EMBL" id="QYUP01000162">
    <property type="protein sequence ID" value="RJG09593.1"/>
    <property type="molecule type" value="Genomic_DNA"/>
</dbReference>